<keyword evidence="3 8" id="KW-0227">DNA damage</keyword>
<proteinExistence type="inferred from homology"/>
<dbReference type="GO" id="GO:0006367">
    <property type="term" value="P:transcription initiation at RNA polymerase II promoter"/>
    <property type="evidence" value="ECO:0007669"/>
    <property type="project" value="UniProtKB-UniRule"/>
</dbReference>
<evidence type="ECO:0000256" key="6">
    <source>
        <dbReference type="ARBA" id="ARBA00023204"/>
    </source>
</evidence>
<dbReference type="GO" id="GO:0000439">
    <property type="term" value="C:transcription factor TFIIH core complex"/>
    <property type="evidence" value="ECO:0007669"/>
    <property type="project" value="UniProtKB-UniRule"/>
</dbReference>
<dbReference type="InterPro" id="IPR009400">
    <property type="entry name" value="TFIIH_TTDA/Tfb5"/>
</dbReference>
<keyword evidence="7 8" id="KW-0539">Nucleus</keyword>
<dbReference type="SMART" id="SM01395">
    <property type="entry name" value="Tbf5"/>
    <property type="match status" value="1"/>
</dbReference>
<comment type="caution">
    <text evidence="10">The sequence shown here is derived from an EMBL/GenBank/DDBJ whole genome shotgun (WGS) entry which is preliminary data.</text>
</comment>
<comment type="subunit">
    <text evidence="8">Component of the 7-subunit TFIIH core complex.</text>
</comment>
<dbReference type="Gene3D" id="3.30.70.1220">
    <property type="entry name" value="TFB5-like"/>
    <property type="match status" value="1"/>
</dbReference>
<evidence type="ECO:0000256" key="5">
    <source>
        <dbReference type="ARBA" id="ARBA00023163"/>
    </source>
</evidence>
<evidence type="ECO:0000256" key="1">
    <source>
        <dbReference type="ARBA" id="ARBA00004123"/>
    </source>
</evidence>
<dbReference type="PANTHER" id="PTHR28580">
    <property type="entry name" value="GENERAL TRANSCRIPTION FACTOR IIH SUBUNIT 5"/>
    <property type="match status" value="1"/>
</dbReference>
<organism evidence="10 11">
    <name type="scientific">Discostella pseudostelligera</name>
    <dbReference type="NCBI Taxonomy" id="259834"/>
    <lineage>
        <taxon>Eukaryota</taxon>
        <taxon>Sar</taxon>
        <taxon>Stramenopiles</taxon>
        <taxon>Ochrophyta</taxon>
        <taxon>Bacillariophyta</taxon>
        <taxon>Coscinodiscophyceae</taxon>
        <taxon>Thalassiosirophycidae</taxon>
        <taxon>Stephanodiscales</taxon>
        <taxon>Stephanodiscaceae</taxon>
        <taxon>Discostella</taxon>
    </lineage>
</organism>
<evidence type="ECO:0000256" key="7">
    <source>
        <dbReference type="ARBA" id="ARBA00023242"/>
    </source>
</evidence>
<dbReference type="EMBL" id="JALLBG020000200">
    <property type="protein sequence ID" value="KAL3759465.1"/>
    <property type="molecule type" value="Genomic_DNA"/>
</dbReference>
<dbReference type="InterPro" id="IPR035935">
    <property type="entry name" value="TFB5-like_sf"/>
</dbReference>
<reference evidence="10 11" key="1">
    <citation type="submission" date="2024-10" db="EMBL/GenBank/DDBJ databases">
        <title>Updated reference genomes for cyclostephanoid diatoms.</title>
        <authorList>
            <person name="Roberts W.R."/>
            <person name="Alverson A.J."/>
        </authorList>
    </citation>
    <scope>NUCLEOTIDE SEQUENCE [LARGE SCALE GENOMIC DNA]</scope>
    <source>
        <strain evidence="10 11">AJA232-27</strain>
    </source>
</reference>
<evidence type="ECO:0000256" key="4">
    <source>
        <dbReference type="ARBA" id="ARBA00023015"/>
    </source>
</evidence>
<dbReference type="Pfam" id="PF06331">
    <property type="entry name" value="Tfb5"/>
    <property type="match status" value="1"/>
</dbReference>
<dbReference type="Proteomes" id="UP001530293">
    <property type="component" value="Unassembled WGS sequence"/>
</dbReference>
<protein>
    <recommendedName>
        <fullName evidence="8">General transcription and DNA repair factor IIH subunit TFB5</fullName>
    </recommendedName>
</protein>
<gene>
    <name evidence="10" type="ORF">ACHAWU_000764</name>
</gene>
<evidence type="ECO:0000313" key="11">
    <source>
        <dbReference type="Proteomes" id="UP001530293"/>
    </source>
</evidence>
<dbReference type="GO" id="GO:0006281">
    <property type="term" value="P:DNA repair"/>
    <property type="evidence" value="ECO:0007669"/>
    <property type="project" value="UniProtKB-KW"/>
</dbReference>
<name>A0ABD3MFY7_9STRA</name>
<sequence>MTSSKSKSKQIDSPSSSGKNTAPRSSGYLLTCDPPTKQFIMHLNDQKKSDKKFIIEDLDGTHLLIKGEVRDEITKKVDEWMDLNVFSSIERVGESLDTS</sequence>
<keyword evidence="5 8" id="KW-0804">Transcription</keyword>
<keyword evidence="6 8" id="KW-0234">DNA repair</keyword>
<comment type="subcellular location">
    <subcellularLocation>
        <location evidence="1 8">Nucleus</location>
    </subcellularLocation>
</comment>
<comment type="similarity">
    <text evidence="2 8">Belongs to the TFB5 family.</text>
</comment>
<feature type="compositionally biased region" description="Low complexity" evidence="9">
    <location>
        <begin position="1"/>
        <end position="19"/>
    </location>
</feature>
<evidence type="ECO:0000256" key="9">
    <source>
        <dbReference type="SAM" id="MobiDB-lite"/>
    </source>
</evidence>
<evidence type="ECO:0000313" key="10">
    <source>
        <dbReference type="EMBL" id="KAL3759465.1"/>
    </source>
</evidence>
<evidence type="ECO:0000256" key="8">
    <source>
        <dbReference type="RuleBase" id="RU368032"/>
    </source>
</evidence>
<evidence type="ECO:0000256" key="3">
    <source>
        <dbReference type="ARBA" id="ARBA00022763"/>
    </source>
</evidence>
<evidence type="ECO:0000256" key="2">
    <source>
        <dbReference type="ARBA" id="ARBA00007470"/>
    </source>
</evidence>
<accession>A0ABD3MFY7</accession>
<dbReference type="AlphaFoldDB" id="A0ABD3MFY7"/>
<dbReference type="SUPFAM" id="SSF142897">
    <property type="entry name" value="TFB5-like"/>
    <property type="match status" value="1"/>
</dbReference>
<dbReference type="PANTHER" id="PTHR28580:SF1">
    <property type="entry name" value="GENERAL TRANSCRIPTION FACTOR IIH SUBUNIT 5"/>
    <property type="match status" value="1"/>
</dbReference>
<keyword evidence="4 8" id="KW-0805">Transcription regulation</keyword>
<feature type="region of interest" description="Disordered" evidence="9">
    <location>
        <begin position="1"/>
        <end position="30"/>
    </location>
</feature>
<comment type="function">
    <text evidence="8">In NER, TFIIH acts by opening DNA around the lesion to allow the excision of the damaged oligonucleotide and its replacement by a new DNA fragment. In transcription, TFIIH has an essential role in transcription initiation. When the pre-initiation complex (PIC) has been established, TFIIH is required for promoter opening and promoter escape.</text>
</comment>
<keyword evidence="11" id="KW-1185">Reference proteome</keyword>